<dbReference type="Pfam" id="PF03734">
    <property type="entry name" value="YkuD"/>
    <property type="match status" value="1"/>
</dbReference>
<dbReference type="EMBL" id="VUNG01000002">
    <property type="protein sequence ID" value="MST83351.1"/>
    <property type="molecule type" value="Genomic_DNA"/>
</dbReference>
<dbReference type="GO" id="GO:0008360">
    <property type="term" value="P:regulation of cell shape"/>
    <property type="evidence" value="ECO:0007669"/>
    <property type="project" value="UniProtKB-KW"/>
</dbReference>
<dbReference type="GO" id="GO:0016740">
    <property type="term" value="F:transferase activity"/>
    <property type="evidence" value="ECO:0007669"/>
    <property type="project" value="UniProtKB-KW"/>
</dbReference>
<evidence type="ECO:0000256" key="1">
    <source>
        <dbReference type="ARBA" id="ARBA00004752"/>
    </source>
</evidence>
<dbReference type="Pfam" id="PF20142">
    <property type="entry name" value="Scaffold"/>
    <property type="match status" value="1"/>
</dbReference>
<gene>
    <name evidence="9" type="ORF">FYJ73_01390</name>
</gene>
<feature type="domain" description="L,D-transpeptidase scaffold" evidence="8">
    <location>
        <begin position="73"/>
        <end position="230"/>
    </location>
</feature>
<accession>A0A7K0KBP3</accession>
<evidence type="ECO:0000256" key="5">
    <source>
        <dbReference type="ARBA" id="ARBA00022984"/>
    </source>
</evidence>
<dbReference type="PANTHER" id="PTHR41533">
    <property type="entry name" value="L,D-TRANSPEPTIDASE HI_1667-RELATED"/>
    <property type="match status" value="1"/>
</dbReference>
<evidence type="ECO:0000256" key="2">
    <source>
        <dbReference type="ARBA" id="ARBA00005992"/>
    </source>
</evidence>
<evidence type="ECO:0000256" key="3">
    <source>
        <dbReference type="ARBA" id="ARBA00022679"/>
    </source>
</evidence>
<comment type="similarity">
    <text evidence="2">Belongs to the YkuD family.</text>
</comment>
<organism evidence="9 10">
    <name type="scientific">Hallella mizrahii</name>
    <dbReference type="NCBI Taxonomy" id="2606637"/>
    <lineage>
        <taxon>Bacteria</taxon>
        <taxon>Pseudomonadati</taxon>
        <taxon>Bacteroidota</taxon>
        <taxon>Bacteroidia</taxon>
        <taxon>Bacteroidales</taxon>
        <taxon>Prevotellaceae</taxon>
        <taxon>Hallella</taxon>
    </lineage>
</organism>
<protein>
    <submittedName>
        <fullName evidence="9">L,D-transpeptidase family protein</fullName>
    </submittedName>
</protein>
<keyword evidence="6" id="KW-0961">Cell wall biogenesis/degradation</keyword>
<dbReference type="Gene3D" id="2.40.440.10">
    <property type="entry name" value="L,D-transpeptidase catalytic domain-like"/>
    <property type="match status" value="1"/>
</dbReference>
<dbReference type="GO" id="GO:0071555">
    <property type="term" value="P:cell wall organization"/>
    <property type="evidence" value="ECO:0007669"/>
    <property type="project" value="UniProtKB-KW"/>
</dbReference>
<evidence type="ECO:0000313" key="9">
    <source>
        <dbReference type="EMBL" id="MST83351.1"/>
    </source>
</evidence>
<dbReference type="GO" id="GO:0009252">
    <property type="term" value="P:peptidoglycan biosynthetic process"/>
    <property type="evidence" value="ECO:0007669"/>
    <property type="project" value="UniProtKB-UniPathway"/>
</dbReference>
<dbReference type="SUPFAM" id="SSF141523">
    <property type="entry name" value="L,D-transpeptidase catalytic domain-like"/>
    <property type="match status" value="1"/>
</dbReference>
<reference evidence="9 10" key="1">
    <citation type="submission" date="2019-08" db="EMBL/GenBank/DDBJ databases">
        <title>In-depth cultivation of the pig gut microbiome towards novel bacterial diversity and tailored functional studies.</title>
        <authorList>
            <person name="Wylensek D."/>
            <person name="Hitch T.C.A."/>
            <person name="Clavel T."/>
        </authorList>
    </citation>
    <scope>NUCLEOTIDE SEQUENCE [LARGE SCALE GENOMIC DNA]</scope>
    <source>
        <strain evidence="9 10">LKV-178-WT-2A</strain>
    </source>
</reference>
<sequence length="525" mass="61122">MKGRIGIICLFAILLGSCREHVPNPNTELTLSYYDDLRQREDHITSFKVKEALDSMIRNDNDSMLVDRRVKGYYLRHQPFVWINRKGVDSRADTLLAHLQEVDSIGFSEAKFRIPLIRRDLRRMRSLDFDKRNTASKVAARLEYNLTKAYLRYVCGQRFGFVNPTDVFNRLDLKKTDSQAKIYRTLFDLKMDHPDRKFFQQALCAVQPDSLPAFLNSVSPSDPYYLRLRRIYLDKTMRQRYGAKRLMINMERCRWRLSDYPHKHRRFVLVNIPAYHLWAVDGEKSLTMRVASGSLETKTPLLSSYVYCMDVNPQWIIPKSIVKKSIAHRLSTGYFRSKHYFIRERATGRDIPVSQCNRAMLESGDYLVIQEGGEGNALGRIIFRFNNDFSIYLHDTSSRGVFRQEDRGVSHGCVRVEHPYELAMFLLGDGQNKMAEKIAYSMQADVSPLGKKAEELTDEQRAVADTLKRNMLVGRVKVEPKVPIFITYFTLWPSAGGILQRYDDVYGYDQVMAVWLANYWKETTL</sequence>
<name>A0A7K0KBP3_9BACT</name>
<dbReference type="AlphaFoldDB" id="A0A7K0KBP3"/>
<keyword evidence="10" id="KW-1185">Reference proteome</keyword>
<evidence type="ECO:0000313" key="10">
    <source>
        <dbReference type="Proteomes" id="UP000438914"/>
    </source>
</evidence>
<dbReference type="InterPro" id="IPR052905">
    <property type="entry name" value="LD-transpeptidase_YkuD-like"/>
</dbReference>
<proteinExistence type="inferred from homology"/>
<evidence type="ECO:0000259" key="8">
    <source>
        <dbReference type="Pfam" id="PF20142"/>
    </source>
</evidence>
<dbReference type="InterPro" id="IPR045380">
    <property type="entry name" value="LD_TPept_scaffold_dom"/>
</dbReference>
<dbReference type="CDD" id="cd16913">
    <property type="entry name" value="YkuD_like"/>
    <property type="match status" value="1"/>
</dbReference>
<evidence type="ECO:0000256" key="4">
    <source>
        <dbReference type="ARBA" id="ARBA00022960"/>
    </source>
</evidence>
<feature type="domain" description="L,D-TPase catalytic" evidence="7">
    <location>
        <begin position="266"/>
        <end position="425"/>
    </location>
</feature>
<dbReference type="GO" id="GO:0004180">
    <property type="term" value="F:carboxypeptidase activity"/>
    <property type="evidence" value="ECO:0007669"/>
    <property type="project" value="UniProtKB-ARBA"/>
</dbReference>
<evidence type="ECO:0000256" key="6">
    <source>
        <dbReference type="ARBA" id="ARBA00023316"/>
    </source>
</evidence>
<dbReference type="PROSITE" id="PS51257">
    <property type="entry name" value="PROKAR_LIPOPROTEIN"/>
    <property type="match status" value="1"/>
</dbReference>
<comment type="caution">
    <text evidence="9">The sequence shown here is derived from an EMBL/GenBank/DDBJ whole genome shotgun (WGS) entry which is preliminary data.</text>
</comment>
<dbReference type="UniPathway" id="UPA00219"/>
<keyword evidence="3" id="KW-0808">Transferase</keyword>
<dbReference type="Proteomes" id="UP000438914">
    <property type="component" value="Unassembled WGS sequence"/>
</dbReference>
<dbReference type="InterPro" id="IPR038063">
    <property type="entry name" value="Transpep_catalytic_dom"/>
</dbReference>
<keyword evidence="4" id="KW-0133">Cell shape</keyword>
<evidence type="ECO:0000259" key="7">
    <source>
        <dbReference type="Pfam" id="PF03734"/>
    </source>
</evidence>
<keyword evidence="5" id="KW-0573">Peptidoglycan synthesis</keyword>
<comment type="pathway">
    <text evidence="1">Cell wall biogenesis; peptidoglycan biosynthesis.</text>
</comment>
<dbReference type="InterPro" id="IPR005490">
    <property type="entry name" value="LD_TPept_cat_dom"/>
</dbReference>
<dbReference type="PANTHER" id="PTHR41533:SF2">
    <property type="entry name" value="BLR7131 PROTEIN"/>
    <property type="match status" value="1"/>
</dbReference>